<gene>
    <name evidence="1" type="primary">Dsec\GM17335</name>
    <name evidence="1" type="ORF">Dsec_GM17335</name>
</gene>
<name>B4I5T4_DROSE</name>
<dbReference type="OMA" id="TNDARCL"/>
<dbReference type="EMBL" id="CH480822">
    <property type="protein sequence ID" value="EDW55740.1"/>
    <property type="molecule type" value="Genomic_DNA"/>
</dbReference>
<proteinExistence type="predicted"/>
<dbReference type="HOGENOM" id="CLU_2963253_0_0_1"/>
<sequence>MEIEMKMEMELELEMELDLEVGDAVLGKHKKTKTEWKTNDARCLSRPWADEADRVRVTR</sequence>
<evidence type="ECO:0000313" key="2">
    <source>
        <dbReference type="Proteomes" id="UP000001292"/>
    </source>
</evidence>
<dbReference type="Proteomes" id="UP000001292">
    <property type="component" value="Unassembled WGS sequence"/>
</dbReference>
<protein>
    <submittedName>
        <fullName evidence="1">GM17335</fullName>
    </submittedName>
</protein>
<evidence type="ECO:0000313" key="1">
    <source>
        <dbReference type="EMBL" id="EDW55740.1"/>
    </source>
</evidence>
<dbReference type="AlphaFoldDB" id="B4I5T4"/>
<reference evidence="1 2" key="1">
    <citation type="journal article" date="2007" name="Nature">
        <title>Evolution of genes and genomes on the Drosophila phylogeny.</title>
        <authorList>
            <consortium name="Drosophila 12 Genomes Consortium"/>
            <person name="Clark A.G."/>
            <person name="Eisen M.B."/>
            <person name="Smith D.R."/>
            <person name="Bergman C.M."/>
            <person name="Oliver B."/>
            <person name="Markow T.A."/>
            <person name="Kaufman T.C."/>
            <person name="Kellis M."/>
            <person name="Gelbart W."/>
            <person name="Iyer V.N."/>
            <person name="Pollard D.A."/>
            <person name="Sackton T.B."/>
            <person name="Larracuente A.M."/>
            <person name="Singh N.D."/>
            <person name="Abad J.P."/>
            <person name="Abt D.N."/>
            <person name="Adryan B."/>
            <person name="Aguade M."/>
            <person name="Akashi H."/>
            <person name="Anderson W.W."/>
            <person name="Aquadro C.F."/>
            <person name="Ardell D.H."/>
            <person name="Arguello R."/>
            <person name="Artieri C.G."/>
            <person name="Barbash D.A."/>
            <person name="Barker D."/>
            <person name="Barsanti P."/>
            <person name="Batterham P."/>
            <person name="Batzoglou S."/>
            <person name="Begun D."/>
            <person name="Bhutkar A."/>
            <person name="Blanco E."/>
            <person name="Bosak S.A."/>
            <person name="Bradley R.K."/>
            <person name="Brand A.D."/>
            <person name="Brent M.R."/>
            <person name="Brooks A.N."/>
            <person name="Brown R.H."/>
            <person name="Butlin R.K."/>
            <person name="Caggese C."/>
            <person name="Calvi B.R."/>
            <person name="Bernardo de Carvalho A."/>
            <person name="Caspi A."/>
            <person name="Castrezana S."/>
            <person name="Celniker S.E."/>
            <person name="Chang J.L."/>
            <person name="Chapple C."/>
            <person name="Chatterji S."/>
            <person name="Chinwalla A."/>
            <person name="Civetta A."/>
            <person name="Clifton S.W."/>
            <person name="Comeron J.M."/>
            <person name="Costello J.C."/>
            <person name="Coyne J.A."/>
            <person name="Daub J."/>
            <person name="David R.G."/>
            <person name="Delcher A.L."/>
            <person name="Delehaunty K."/>
            <person name="Do C.B."/>
            <person name="Ebling H."/>
            <person name="Edwards K."/>
            <person name="Eickbush T."/>
            <person name="Evans J.D."/>
            <person name="Filipski A."/>
            <person name="Findeiss S."/>
            <person name="Freyhult E."/>
            <person name="Fulton L."/>
            <person name="Fulton R."/>
            <person name="Garcia A.C."/>
            <person name="Gardiner A."/>
            <person name="Garfield D.A."/>
            <person name="Garvin B.E."/>
            <person name="Gibson G."/>
            <person name="Gilbert D."/>
            <person name="Gnerre S."/>
            <person name="Godfrey J."/>
            <person name="Good R."/>
            <person name="Gotea V."/>
            <person name="Gravely B."/>
            <person name="Greenberg A.J."/>
            <person name="Griffiths-Jones S."/>
            <person name="Gross S."/>
            <person name="Guigo R."/>
            <person name="Gustafson E.A."/>
            <person name="Haerty W."/>
            <person name="Hahn M.W."/>
            <person name="Halligan D.L."/>
            <person name="Halpern A.L."/>
            <person name="Halter G.M."/>
            <person name="Han M.V."/>
            <person name="Heger A."/>
            <person name="Hillier L."/>
            <person name="Hinrichs A.S."/>
            <person name="Holmes I."/>
            <person name="Hoskins R.A."/>
            <person name="Hubisz M.J."/>
            <person name="Hultmark D."/>
            <person name="Huntley M.A."/>
            <person name="Jaffe D.B."/>
            <person name="Jagadeeshan S."/>
            <person name="Jeck W.R."/>
            <person name="Johnson J."/>
            <person name="Jones C.D."/>
            <person name="Jordan W.C."/>
            <person name="Karpen G.H."/>
            <person name="Kataoka E."/>
            <person name="Keightley P.D."/>
            <person name="Kheradpour P."/>
            <person name="Kirkness E.F."/>
            <person name="Koerich L.B."/>
            <person name="Kristiansen K."/>
            <person name="Kudrna D."/>
            <person name="Kulathinal R.J."/>
            <person name="Kumar S."/>
            <person name="Kwok R."/>
            <person name="Lander E."/>
            <person name="Langley C.H."/>
            <person name="Lapoint R."/>
            <person name="Lazzaro B.P."/>
            <person name="Lee S.J."/>
            <person name="Levesque L."/>
            <person name="Li R."/>
            <person name="Lin C.F."/>
            <person name="Lin M.F."/>
            <person name="Lindblad-Toh K."/>
            <person name="Llopart A."/>
            <person name="Long M."/>
            <person name="Low L."/>
            <person name="Lozovsky E."/>
            <person name="Lu J."/>
            <person name="Luo M."/>
            <person name="Machado C.A."/>
            <person name="Makalowski W."/>
            <person name="Marzo M."/>
            <person name="Matsuda M."/>
            <person name="Matzkin L."/>
            <person name="McAllister B."/>
            <person name="McBride C.S."/>
            <person name="McKernan B."/>
            <person name="McKernan K."/>
            <person name="Mendez-Lago M."/>
            <person name="Minx P."/>
            <person name="Mollenhauer M.U."/>
            <person name="Montooth K."/>
            <person name="Mount S.M."/>
            <person name="Mu X."/>
            <person name="Myers E."/>
            <person name="Negre B."/>
            <person name="Newfeld S."/>
            <person name="Nielsen R."/>
            <person name="Noor M.A."/>
            <person name="O'Grady P."/>
            <person name="Pachter L."/>
            <person name="Papaceit M."/>
            <person name="Parisi M.J."/>
            <person name="Parisi M."/>
            <person name="Parts L."/>
            <person name="Pedersen J.S."/>
            <person name="Pesole G."/>
            <person name="Phillippy A.M."/>
            <person name="Ponting C.P."/>
            <person name="Pop M."/>
            <person name="Porcelli D."/>
            <person name="Powell J.R."/>
            <person name="Prohaska S."/>
            <person name="Pruitt K."/>
            <person name="Puig M."/>
            <person name="Quesneville H."/>
            <person name="Ram K.R."/>
            <person name="Rand D."/>
            <person name="Rasmussen M.D."/>
            <person name="Reed L.K."/>
            <person name="Reenan R."/>
            <person name="Reily A."/>
            <person name="Remington K.A."/>
            <person name="Rieger T.T."/>
            <person name="Ritchie M.G."/>
            <person name="Robin C."/>
            <person name="Rogers Y.H."/>
            <person name="Rohde C."/>
            <person name="Rozas J."/>
            <person name="Rubenfield M.J."/>
            <person name="Ruiz A."/>
            <person name="Russo S."/>
            <person name="Salzberg S.L."/>
            <person name="Sanchez-Gracia A."/>
            <person name="Saranga D.J."/>
            <person name="Sato H."/>
            <person name="Schaeffer S.W."/>
            <person name="Schatz M.C."/>
            <person name="Schlenke T."/>
            <person name="Schwartz R."/>
            <person name="Segarra C."/>
            <person name="Singh R.S."/>
            <person name="Sirot L."/>
            <person name="Sirota M."/>
            <person name="Sisneros N.B."/>
            <person name="Smith C.D."/>
            <person name="Smith T.F."/>
            <person name="Spieth J."/>
            <person name="Stage D.E."/>
            <person name="Stark A."/>
            <person name="Stephan W."/>
            <person name="Strausberg R.L."/>
            <person name="Strempel S."/>
            <person name="Sturgill D."/>
            <person name="Sutton G."/>
            <person name="Sutton G.G."/>
            <person name="Tao W."/>
            <person name="Teichmann S."/>
            <person name="Tobari Y.N."/>
            <person name="Tomimura Y."/>
            <person name="Tsolas J.M."/>
            <person name="Valente V.L."/>
            <person name="Venter E."/>
            <person name="Venter J.C."/>
            <person name="Vicario S."/>
            <person name="Vieira F.G."/>
            <person name="Vilella A.J."/>
            <person name="Villasante A."/>
            <person name="Walenz B."/>
            <person name="Wang J."/>
            <person name="Wasserman M."/>
            <person name="Watts T."/>
            <person name="Wilson D."/>
            <person name="Wilson R.K."/>
            <person name="Wing R.A."/>
            <person name="Wolfner M.F."/>
            <person name="Wong A."/>
            <person name="Wong G.K."/>
            <person name="Wu C.I."/>
            <person name="Wu G."/>
            <person name="Yamamoto D."/>
            <person name="Yang H.P."/>
            <person name="Yang S.P."/>
            <person name="Yorke J.A."/>
            <person name="Yoshida K."/>
            <person name="Zdobnov E."/>
            <person name="Zhang P."/>
            <person name="Zhang Y."/>
            <person name="Zimin A.V."/>
            <person name="Baldwin J."/>
            <person name="Abdouelleil A."/>
            <person name="Abdulkadir J."/>
            <person name="Abebe A."/>
            <person name="Abera B."/>
            <person name="Abreu J."/>
            <person name="Acer S.C."/>
            <person name="Aftuck L."/>
            <person name="Alexander A."/>
            <person name="An P."/>
            <person name="Anderson E."/>
            <person name="Anderson S."/>
            <person name="Arachi H."/>
            <person name="Azer M."/>
            <person name="Bachantsang P."/>
            <person name="Barry A."/>
            <person name="Bayul T."/>
            <person name="Berlin A."/>
            <person name="Bessette D."/>
            <person name="Bloom T."/>
            <person name="Blye J."/>
            <person name="Boguslavskiy L."/>
            <person name="Bonnet C."/>
            <person name="Boukhgalter B."/>
            <person name="Bourzgui I."/>
            <person name="Brown A."/>
            <person name="Cahill P."/>
            <person name="Channer S."/>
            <person name="Cheshatsang Y."/>
            <person name="Chuda L."/>
            <person name="Citroen M."/>
            <person name="Collymore A."/>
            <person name="Cooke P."/>
            <person name="Costello M."/>
            <person name="D'Aco K."/>
            <person name="Daza R."/>
            <person name="De Haan G."/>
            <person name="DeGray S."/>
            <person name="DeMaso C."/>
            <person name="Dhargay N."/>
            <person name="Dooley K."/>
            <person name="Dooley E."/>
            <person name="Doricent M."/>
            <person name="Dorje P."/>
            <person name="Dorjee K."/>
            <person name="Dupes A."/>
            <person name="Elong R."/>
            <person name="Falk J."/>
            <person name="Farina A."/>
            <person name="Faro S."/>
            <person name="Ferguson D."/>
            <person name="Fisher S."/>
            <person name="Foley C.D."/>
            <person name="Franke A."/>
            <person name="Friedrich D."/>
            <person name="Gadbois L."/>
            <person name="Gearin G."/>
            <person name="Gearin C.R."/>
            <person name="Giannoukos G."/>
            <person name="Goode T."/>
            <person name="Graham J."/>
            <person name="Grandbois E."/>
            <person name="Grewal S."/>
            <person name="Gyaltsen K."/>
            <person name="Hafez N."/>
            <person name="Hagos B."/>
            <person name="Hall J."/>
            <person name="Henson C."/>
            <person name="Hollinger A."/>
            <person name="Honan T."/>
            <person name="Huard M.D."/>
            <person name="Hughes L."/>
            <person name="Hurhula B."/>
            <person name="Husby M.E."/>
            <person name="Kamat A."/>
            <person name="Kanga B."/>
            <person name="Kashin S."/>
            <person name="Khazanovich D."/>
            <person name="Kisner P."/>
            <person name="Lance K."/>
            <person name="Lara M."/>
            <person name="Lee W."/>
            <person name="Lennon N."/>
            <person name="Letendre F."/>
            <person name="LeVine R."/>
            <person name="Lipovsky A."/>
            <person name="Liu X."/>
            <person name="Liu J."/>
            <person name="Liu S."/>
            <person name="Lokyitsang T."/>
            <person name="Lokyitsang Y."/>
            <person name="Lubonja R."/>
            <person name="Lui A."/>
            <person name="MacDonald P."/>
            <person name="Magnisalis V."/>
            <person name="Maru K."/>
            <person name="Matthews C."/>
            <person name="McCusker W."/>
            <person name="McDonough S."/>
            <person name="Mehta T."/>
            <person name="Meldrim J."/>
            <person name="Meneus L."/>
            <person name="Mihai O."/>
            <person name="Mihalev A."/>
            <person name="Mihova T."/>
            <person name="Mittelman R."/>
            <person name="Mlenga V."/>
            <person name="Montmayeur A."/>
            <person name="Mulrain L."/>
            <person name="Navidi A."/>
            <person name="Naylor J."/>
            <person name="Negash T."/>
            <person name="Nguyen T."/>
            <person name="Nguyen N."/>
            <person name="Nicol R."/>
            <person name="Norbu C."/>
            <person name="Norbu N."/>
            <person name="Novod N."/>
            <person name="O'Neill B."/>
            <person name="Osman S."/>
            <person name="Markiewicz E."/>
            <person name="Oyono O.L."/>
            <person name="Patti C."/>
            <person name="Phunkhang P."/>
            <person name="Pierre F."/>
            <person name="Priest M."/>
            <person name="Raghuraman S."/>
            <person name="Rege F."/>
            <person name="Reyes R."/>
            <person name="Rise C."/>
            <person name="Rogov P."/>
            <person name="Ross K."/>
            <person name="Ryan E."/>
            <person name="Settipalli S."/>
            <person name="Shea T."/>
            <person name="Sherpa N."/>
            <person name="Shi L."/>
            <person name="Shih D."/>
            <person name="Sparrow T."/>
            <person name="Spaulding J."/>
            <person name="Stalker J."/>
            <person name="Stange-Thomann N."/>
            <person name="Stavropoulos S."/>
            <person name="Stone C."/>
            <person name="Strader C."/>
            <person name="Tesfaye S."/>
            <person name="Thomson T."/>
            <person name="Thoulutsang Y."/>
            <person name="Thoulutsang D."/>
            <person name="Topham K."/>
            <person name="Topping I."/>
            <person name="Tsamla T."/>
            <person name="Vassiliev H."/>
            <person name="Vo A."/>
            <person name="Wangchuk T."/>
            <person name="Wangdi T."/>
            <person name="Weiand M."/>
            <person name="Wilkinson J."/>
            <person name="Wilson A."/>
            <person name="Yadav S."/>
            <person name="Young G."/>
            <person name="Yu Q."/>
            <person name="Zembek L."/>
            <person name="Zhong D."/>
            <person name="Zimmer A."/>
            <person name="Zwirko Z."/>
            <person name="Jaffe D.B."/>
            <person name="Alvarez P."/>
            <person name="Brockman W."/>
            <person name="Butler J."/>
            <person name="Chin C."/>
            <person name="Gnerre S."/>
            <person name="Grabherr M."/>
            <person name="Kleber M."/>
            <person name="Mauceli E."/>
            <person name="MacCallum I."/>
        </authorList>
    </citation>
    <scope>NUCLEOTIDE SEQUENCE [LARGE SCALE GENOMIC DNA]</scope>
    <source>
        <strain evidence="2">Rob3c / Tucson 14021-0248.25</strain>
    </source>
</reference>
<keyword evidence="2" id="KW-1185">Reference proteome</keyword>
<organism evidence="2">
    <name type="scientific">Drosophila sechellia</name>
    <name type="common">Fruit fly</name>
    <dbReference type="NCBI Taxonomy" id="7238"/>
    <lineage>
        <taxon>Eukaryota</taxon>
        <taxon>Metazoa</taxon>
        <taxon>Ecdysozoa</taxon>
        <taxon>Arthropoda</taxon>
        <taxon>Hexapoda</taxon>
        <taxon>Insecta</taxon>
        <taxon>Pterygota</taxon>
        <taxon>Neoptera</taxon>
        <taxon>Endopterygota</taxon>
        <taxon>Diptera</taxon>
        <taxon>Brachycera</taxon>
        <taxon>Muscomorpha</taxon>
        <taxon>Ephydroidea</taxon>
        <taxon>Drosophilidae</taxon>
        <taxon>Drosophila</taxon>
        <taxon>Sophophora</taxon>
    </lineage>
</organism>
<accession>B4I5T4</accession>